<gene>
    <name evidence="3" type="primary">frc_1</name>
    <name evidence="3" type="ORF">SDC9_30624</name>
</gene>
<dbReference type="InterPro" id="IPR050483">
    <property type="entry name" value="CoA-transferase_III_domain"/>
</dbReference>
<dbReference type="GO" id="GO:0033608">
    <property type="term" value="F:formyl-CoA transferase activity"/>
    <property type="evidence" value="ECO:0007669"/>
    <property type="project" value="UniProtKB-EC"/>
</dbReference>
<feature type="compositionally biased region" description="Basic residues" evidence="2">
    <location>
        <begin position="1192"/>
        <end position="1202"/>
    </location>
</feature>
<comment type="caution">
    <text evidence="3">The sequence shown here is derived from an EMBL/GenBank/DDBJ whole genome shotgun (WGS) entry which is preliminary data.</text>
</comment>
<sequence length="1808" mass="198149">MADPRVDQAIGQVDEQVHQHHDGGDHQQARLHHRVVTARDRIDHPLADPRPGEDRLGQDRAGKQHAHLQPDRGDHRDHRVAQGVHHHDARIGHALRLRGAHVILAHHLEHRRAGLPRDHRKRDRGQHHRGQDQMAECGDERALLPRQQTVDQHEAGDLREEEHQRDPPRHRRPLQDAREQDDEQQTPPEDRHREADERRRHRHLVEPRAALDRGQDAHRHADEGRDDDRHDAELDGGGEEGQELAQHWLLRHQGIAEIAVQKPRQEVEILRPDGPVEAELMGKFGVALGRQPALAGHQQHRVTGQHPDETESDDRDPEEGRDQIEQLGEKEAYHALYPRRARKGCGPCAPACGFSRGSLGDVDVFEGEVAQRAHREAGHVFAHRHELGRVRERVPRRLILEDDLRLLIELGALGHVRGLLGLQQQVRELLVAPEGAVRAAGLGAGAGQQHRQEVVRVAVVAGPAEDDGAVAALFHRLLQVFAPFVGDDLGLDADLGKVGLHQLGGAARVRHVGTLHRHRPDLHRQILDAGIFEHLLRRFRIVDVVLDRVIVGPHGRRDRVLRDLAGALEHGVDDRLLVDRHVQRLAHLGLVEGRDGGVVGEIGDVQARQLVKLEVRVGLDRGEVGRRRERHQLAFVRLQLLQAHRGVGRDREYEVVDLRRGPPVVGVLLEADHRVLLIGDELERAGADRLVVEVFLGAGLGQRVGVFLRHDAHEGHREVGDERRFGMGQGDLDGQVIDLLDRFHQIGHLHRGVILVGDAGDIFVPRVCRVALTDEGEDDVIGGELAGGREDVVRLPLHALAQVEGVDGAVFRNVPALGERGHDLGGAGLELDQAVVDRVRRGVEGGAGGVGRRVEPFGRGFRAVDEGLRQRRGRRHQRKRRGGQKAAGEEFHGCFLSLTVVSDSTCRCDPAVFSRRCGCSADVANLTARSKITISRCRCNGQPDVSKADSERRVECRRWRAEPMRTILAHVHDILEPHAAFSIDAQHRLDREHHARNQRRGVAAHDERVFVDVEAKPVAGAVRQAGHGVVGAIAIRGKRGAGGGIDRLAGRAEPCRREGRGMGAPLGLPDRALALGGRAEDIGAGDVRAIAVVQDAAEVDQNHVALLQHLRIGDAMRIGRRLAELHRDEKRREPHPAVRLIDEIAQLGGGEPGAQQVMHGLLQPPARVHRGLDDCDLGRRFHLPLRRDHRLGRHHRARHRRAQPAGKAEGRRRIKRQPRAGGGELTQTGADHRAGGVVLFPGQDLAADAQHRLELRHLELRADIDRRARGRDQRAMHAFRQPDRQPGVIAQRGRGIEPGGLHPLGAQPRLQPRQPRRQLRVADRRRTDLLEPVESLVEIIHHPRPSSGRGGLTGPPAVLAREDGPWPGDGPALSRSGGKAGRCGADPCVLCMMCRGKSGRTPGPAALGRGRDAATASRRRRESGMEMRAEAPLRGLKVVELARILAGPWIGQVLSDLGAEVIKVEAPEGDDTRRWGPPFVERPRPDGTTETVAAYYHAANRGKRSVTCDFSNPEDLKKVKGLIAEADVLLENFKVGGLAKFGLDYASCAALNPRLVYASVTGFGQTGPRAKQPGYDFLVQGMCGIMDLTGAKGGEPQKVGVAWIDIFTGLYGVIGVQAALAERERSGKGQHVDLSLLDVGVGVLANQAMNYLLGGVVPHRLGNAHPSIVPYSVFPSQDGHFIIACGNDRQFRALCGILGMSECDDPDFATNPARVVHRDEICARIAARTALRPKAELIAAMEAAGVPGGPINDVSEALAEPQVTARAMQIAPEGIAGLRTPIVFSRSPLALDHASPALGDGEWHFSVG</sequence>
<feature type="region of interest" description="Disordered" evidence="2">
    <location>
        <begin position="108"/>
        <end position="239"/>
    </location>
</feature>
<protein>
    <submittedName>
        <fullName evidence="3">Formyl-CoA:oxalate CoA-transferase</fullName>
        <ecNumber evidence="3">2.8.3.16</ecNumber>
    </submittedName>
</protein>
<dbReference type="PANTHER" id="PTHR48207:SF3">
    <property type="entry name" value="SUCCINATE--HYDROXYMETHYLGLUTARATE COA-TRANSFERASE"/>
    <property type="match status" value="1"/>
</dbReference>
<accession>A0A644UZZ5</accession>
<evidence type="ECO:0000256" key="1">
    <source>
        <dbReference type="ARBA" id="ARBA00022679"/>
    </source>
</evidence>
<proteinExistence type="predicted"/>
<keyword evidence="1 3" id="KW-0808">Transferase</keyword>
<feature type="region of interest" description="Disordered" evidence="2">
    <location>
        <begin position="1400"/>
        <end position="1428"/>
    </location>
</feature>
<dbReference type="InterPro" id="IPR023606">
    <property type="entry name" value="CoA-Trfase_III_dom_1_sf"/>
</dbReference>
<dbReference type="InterPro" id="IPR003673">
    <property type="entry name" value="CoA-Trfase_fam_III"/>
</dbReference>
<dbReference type="EC" id="2.8.3.16" evidence="3"/>
<evidence type="ECO:0000256" key="2">
    <source>
        <dbReference type="SAM" id="MobiDB-lite"/>
    </source>
</evidence>
<dbReference type="PANTHER" id="PTHR48207">
    <property type="entry name" value="SUCCINATE--HYDROXYMETHYLGLUTARATE COA-TRANSFERASE"/>
    <property type="match status" value="1"/>
</dbReference>
<dbReference type="Gene3D" id="3.40.50.10540">
    <property type="entry name" value="Crotonobetainyl-coa:carnitine coa-transferase, domain 1"/>
    <property type="match status" value="1"/>
</dbReference>
<dbReference type="EMBL" id="VSSQ01000192">
    <property type="protein sequence ID" value="MPL84659.1"/>
    <property type="molecule type" value="Genomic_DNA"/>
</dbReference>
<feature type="region of interest" description="Disordered" evidence="2">
    <location>
        <begin position="39"/>
        <end position="87"/>
    </location>
</feature>
<feature type="region of interest" description="Disordered" evidence="2">
    <location>
        <begin position="294"/>
        <end position="322"/>
    </location>
</feature>
<dbReference type="Pfam" id="PF02515">
    <property type="entry name" value="CoA_transf_3"/>
    <property type="match status" value="1"/>
</dbReference>
<feature type="compositionally biased region" description="Basic and acidic residues" evidence="2">
    <location>
        <begin position="151"/>
        <end position="178"/>
    </location>
</feature>
<feature type="compositionally biased region" description="Basic residues" evidence="2">
    <location>
        <begin position="118"/>
        <end position="128"/>
    </location>
</feature>
<organism evidence="3">
    <name type="scientific">bioreactor metagenome</name>
    <dbReference type="NCBI Taxonomy" id="1076179"/>
    <lineage>
        <taxon>unclassified sequences</taxon>
        <taxon>metagenomes</taxon>
        <taxon>ecological metagenomes</taxon>
    </lineage>
</organism>
<dbReference type="Gene3D" id="3.30.1540.10">
    <property type="entry name" value="formyl-coa transferase, domain 3"/>
    <property type="match status" value="1"/>
</dbReference>
<evidence type="ECO:0000313" key="3">
    <source>
        <dbReference type="EMBL" id="MPL84659.1"/>
    </source>
</evidence>
<feature type="region of interest" description="Disordered" evidence="2">
    <location>
        <begin position="1192"/>
        <end position="1229"/>
    </location>
</feature>
<feature type="region of interest" description="Disordered" evidence="2">
    <location>
        <begin position="1293"/>
        <end position="1319"/>
    </location>
</feature>
<dbReference type="SUPFAM" id="SSF89796">
    <property type="entry name" value="CoA-transferase family III (CaiB/BaiF)"/>
    <property type="match status" value="1"/>
</dbReference>
<name>A0A644UZZ5_9ZZZZ</name>
<reference evidence="3" key="1">
    <citation type="submission" date="2019-08" db="EMBL/GenBank/DDBJ databases">
        <authorList>
            <person name="Kucharzyk K."/>
            <person name="Murdoch R.W."/>
            <person name="Higgins S."/>
            <person name="Loffler F."/>
        </authorList>
    </citation>
    <scope>NUCLEOTIDE SEQUENCE</scope>
</reference>
<dbReference type="InterPro" id="IPR044855">
    <property type="entry name" value="CoA-Trfase_III_dom3_sf"/>
</dbReference>
<feature type="compositionally biased region" description="Basic and acidic residues" evidence="2">
    <location>
        <begin position="188"/>
        <end position="233"/>
    </location>
</feature>